<dbReference type="NCBIfam" id="TIGR00173">
    <property type="entry name" value="menD"/>
    <property type="match status" value="1"/>
</dbReference>
<feature type="domain" description="Thiamine pyrophosphate enzyme N-terminal TPP-binding" evidence="8">
    <location>
        <begin position="8"/>
        <end position="123"/>
    </location>
</feature>
<comment type="caution">
    <text evidence="9">The sequence shown here is derived from an EMBL/GenBank/DDBJ whole genome shotgun (WGS) entry which is preliminary data.</text>
</comment>
<evidence type="ECO:0000256" key="6">
    <source>
        <dbReference type="HAMAP-Rule" id="MF_01659"/>
    </source>
</evidence>
<dbReference type="AlphaFoldDB" id="A0A4Q7L5J1"/>
<dbReference type="Proteomes" id="UP000294257">
    <property type="component" value="Unassembled WGS sequence"/>
</dbReference>
<dbReference type="EMBL" id="SGWQ01000001">
    <property type="protein sequence ID" value="RZS44516.1"/>
    <property type="molecule type" value="Genomic_DNA"/>
</dbReference>
<dbReference type="UniPathway" id="UPA00079"/>
<dbReference type="RefSeq" id="WP_130342192.1">
    <property type="nucleotide sequence ID" value="NZ_SGWQ01000001.1"/>
</dbReference>
<evidence type="ECO:0000256" key="3">
    <source>
        <dbReference type="ARBA" id="ARBA00022842"/>
    </source>
</evidence>
<dbReference type="GO" id="GO:0009234">
    <property type="term" value="P:menaquinone biosynthetic process"/>
    <property type="evidence" value="ECO:0007669"/>
    <property type="project" value="UniProtKB-UniRule"/>
</dbReference>
<keyword evidence="1 6" id="KW-0808">Transferase</keyword>
<comment type="subunit">
    <text evidence="6">Homodimer.</text>
</comment>
<evidence type="ECO:0000256" key="1">
    <source>
        <dbReference type="ARBA" id="ARBA00022679"/>
    </source>
</evidence>
<comment type="catalytic activity">
    <reaction evidence="6">
        <text>isochorismate + 2-oxoglutarate + H(+) = 5-enolpyruvoyl-6-hydroxy-2-succinyl-cyclohex-3-ene-1-carboxylate + CO2</text>
        <dbReference type="Rhea" id="RHEA:25593"/>
        <dbReference type="ChEBI" id="CHEBI:15378"/>
        <dbReference type="ChEBI" id="CHEBI:16526"/>
        <dbReference type="ChEBI" id="CHEBI:16810"/>
        <dbReference type="ChEBI" id="CHEBI:29780"/>
        <dbReference type="ChEBI" id="CHEBI:58818"/>
        <dbReference type="EC" id="2.2.1.9"/>
    </reaction>
</comment>
<dbReference type="InterPro" id="IPR011766">
    <property type="entry name" value="TPP_enzyme_TPP-bd"/>
</dbReference>
<evidence type="ECO:0000256" key="5">
    <source>
        <dbReference type="ARBA" id="ARBA00023211"/>
    </source>
</evidence>
<feature type="domain" description="Thiamine pyrophosphate enzyme TPP-binding" evidence="7">
    <location>
        <begin position="424"/>
        <end position="533"/>
    </location>
</feature>
<reference evidence="9 10" key="1">
    <citation type="submission" date="2019-02" db="EMBL/GenBank/DDBJ databases">
        <title>Genomic Encyclopedia of Type Strains, Phase IV (KMG-IV): sequencing the most valuable type-strain genomes for metagenomic binning, comparative biology and taxonomic classification.</title>
        <authorList>
            <person name="Goeker M."/>
        </authorList>
    </citation>
    <scope>NUCLEOTIDE SEQUENCE [LARGE SCALE GENOMIC DNA]</scope>
    <source>
        <strain evidence="9 10">DSM 101727</strain>
    </source>
</reference>
<dbReference type="GO" id="GO:0070204">
    <property type="term" value="F:2-succinyl-5-enolpyruvyl-6-hydroxy-3-cyclohexene-1-carboxylic-acid synthase activity"/>
    <property type="evidence" value="ECO:0007669"/>
    <property type="project" value="UniProtKB-UniRule"/>
</dbReference>
<dbReference type="Pfam" id="PF02775">
    <property type="entry name" value="TPP_enzyme_C"/>
    <property type="match status" value="1"/>
</dbReference>
<dbReference type="InterPro" id="IPR012001">
    <property type="entry name" value="Thiamin_PyroP_enz_TPP-bd_dom"/>
</dbReference>
<accession>A0A4Q7L5J1</accession>
<comment type="cofactor">
    <cofactor evidence="6">
        <name>Mg(2+)</name>
        <dbReference type="ChEBI" id="CHEBI:18420"/>
    </cofactor>
    <cofactor evidence="6">
        <name>Mn(2+)</name>
        <dbReference type="ChEBI" id="CHEBI:29035"/>
    </cofactor>
</comment>
<keyword evidence="6" id="KW-0474">Menaquinone biosynthesis</keyword>
<dbReference type="PANTHER" id="PTHR42916">
    <property type="entry name" value="2-SUCCINYL-5-ENOLPYRUVYL-6-HYDROXY-3-CYCLOHEXENE-1-CARBOXYLATE SYNTHASE"/>
    <property type="match status" value="1"/>
</dbReference>
<keyword evidence="4 6" id="KW-0786">Thiamine pyrophosphate</keyword>
<comment type="pathway">
    <text evidence="6">Quinol/quinone metabolism; 1,4-dihydroxy-2-naphthoate biosynthesis; 1,4-dihydroxy-2-naphthoate from chorismate: step 2/7.</text>
</comment>
<keyword evidence="3 6" id="KW-0460">Magnesium</keyword>
<dbReference type="CDD" id="cd02009">
    <property type="entry name" value="TPP_SHCHC_synthase"/>
    <property type="match status" value="1"/>
</dbReference>
<dbReference type="InterPro" id="IPR029061">
    <property type="entry name" value="THDP-binding"/>
</dbReference>
<dbReference type="OrthoDB" id="9791859at2"/>
<comment type="cofactor">
    <cofactor evidence="6">
        <name>thiamine diphosphate</name>
        <dbReference type="ChEBI" id="CHEBI:58937"/>
    </cofactor>
    <text evidence="6">Binds 1 thiamine pyrophosphate per subunit.</text>
</comment>
<proteinExistence type="inferred from homology"/>
<evidence type="ECO:0000256" key="4">
    <source>
        <dbReference type="ARBA" id="ARBA00023052"/>
    </source>
</evidence>
<gene>
    <name evidence="6" type="primary">menD</name>
    <name evidence="9" type="ORF">EV193_101392</name>
</gene>
<comment type="similarity">
    <text evidence="6">Belongs to the TPP enzyme family. MenD subfamily.</text>
</comment>
<dbReference type="GO" id="GO:0000287">
    <property type="term" value="F:magnesium ion binding"/>
    <property type="evidence" value="ECO:0007669"/>
    <property type="project" value="UniProtKB-UniRule"/>
</dbReference>
<dbReference type="EC" id="2.2.1.9" evidence="6"/>
<dbReference type="SUPFAM" id="SSF52518">
    <property type="entry name" value="Thiamin diphosphate-binding fold (THDP-binding)"/>
    <property type="match status" value="2"/>
</dbReference>
<dbReference type="Gene3D" id="3.40.50.1220">
    <property type="entry name" value="TPP-binding domain"/>
    <property type="match status" value="1"/>
</dbReference>
<dbReference type="PANTHER" id="PTHR42916:SF1">
    <property type="entry name" value="PROTEIN PHYLLO, CHLOROPLASTIC"/>
    <property type="match status" value="1"/>
</dbReference>
<dbReference type="GO" id="GO:0030976">
    <property type="term" value="F:thiamine pyrophosphate binding"/>
    <property type="evidence" value="ECO:0007669"/>
    <property type="project" value="UniProtKB-UniRule"/>
</dbReference>
<comment type="function">
    <text evidence="6">Catalyzes the thiamine diphosphate-dependent decarboxylation of 2-oxoglutarate and the subsequent addition of the resulting succinic semialdehyde-thiamine pyrophosphate anion to isochorismate to yield 2-succinyl-5-enolpyruvyl-6-hydroxy-3-cyclohexene-1-carboxylate (SEPHCHC).</text>
</comment>
<organism evidence="9 10">
    <name type="scientific">Herbihabitans rhizosphaerae</name>
    <dbReference type="NCBI Taxonomy" id="1872711"/>
    <lineage>
        <taxon>Bacteria</taxon>
        <taxon>Bacillati</taxon>
        <taxon>Actinomycetota</taxon>
        <taxon>Actinomycetes</taxon>
        <taxon>Pseudonocardiales</taxon>
        <taxon>Pseudonocardiaceae</taxon>
        <taxon>Herbihabitans</taxon>
    </lineage>
</organism>
<evidence type="ECO:0000313" key="9">
    <source>
        <dbReference type="EMBL" id="RZS44516.1"/>
    </source>
</evidence>
<comment type="pathway">
    <text evidence="6">Quinol/quinone metabolism; menaquinone biosynthesis.</text>
</comment>
<name>A0A4Q7L5J1_9PSEU</name>
<dbReference type="GO" id="GO:0030145">
    <property type="term" value="F:manganese ion binding"/>
    <property type="evidence" value="ECO:0007669"/>
    <property type="project" value="UniProtKB-UniRule"/>
</dbReference>
<evidence type="ECO:0000259" key="7">
    <source>
        <dbReference type="Pfam" id="PF02775"/>
    </source>
</evidence>
<sequence>MNPSSAQAAVVVDELVRNDIRHVVVCPGSRNAPLSMALHEAAAQGRLTLHVRVDERSAAFFALGLAKGGGRPAAIACTSGTAVANMHPAVLEAYHSGVGLLLLTADRPPELAGTGANQTIDQRGIFGPAAVVVDFPVAERRVGQNPVWRGLVCRAVAQAEPGRPAQLNLPFREPLVPTLGGDWPGDWPEELDGRPGGVRWTTSAAARTVAGSRVDFPLPARTLMVVGSGRPDRITAAAEVAARAGWPVVAEPTGMAAAMAGGADVLRCGALLLATGELGEALRPDALVVVGRPTLSRGVRGMMGAAPVYGIGDHPQWTDPQFVASHVRGWLDLDDLSHVDGHDEEWLAGWRQADSGAAMVVDKLLGEEGWPTGVRVARDLVEALPSEATLFLGSSNPVRDVDLVAAPRGDVAVHANRGVAGIDGNVSVAAGIALASGRPGYALVGDLTFLHDVNSMLIGPAEQRPNLTVVVLNDDGGGIFSLLEQGAAEHRASFERVFGTPTGVDLGAVCGGYGVPHVLVTDPRELCAAVAPADGLRVVEVRANRDRLRDLHSRLRAAVVEAVLR</sequence>
<dbReference type="CDD" id="cd07037">
    <property type="entry name" value="TPP_PYR_MenD"/>
    <property type="match status" value="1"/>
</dbReference>
<dbReference type="InterPro" id="IPR004433">
    <property type="entry name" value="MenaQ_synth_MenD"/>
</dbReference>
<dbReference type="HAMAP" id="MF_01659">
    <property type="entry name" value="MenD"/>
    <property type="match status" value="1"/>
</dbReference>
<evidence type="ECO:0000259" key="8">
    <source>
        <dbReference type="Pfam" id="PF02776"/>
    </source>
</evidence>
<dbReference type="UniPathway" id="UPA01057">
    <property type="reaction ID" value="UER00164"/>
</dbReference>
<dbReference type="PIRSF" id="PIRSF004983">
    <property type="entry name" value="MenD"/>
    <property type="match status" value="1"/>
</dbReference>
<protein>
    <recommendedName>
        <fullName evidence="6">2-succinyl-5-enolpyruvyl-6-hydroxy-3-cyclohexene-1-carboxylate synthase</fullName>
        <shortName evidence="6">SEPHCHC synthase</shortName>
        <ecNumber evidence="6">2.2.1.9</ecNumber>
    </recommendedName>
    <alternativeName>
        <fullName evidence="6">Menaquinone biosynthesis protein MenD</fullName>
    </alternativeName>
</protein>
<dbReference type="Pfam" id="PF02776">
    <property type="entry name" value="TPP_enzyme_N"/>
    <property type="match status" value="1"/>
</dbReference>
<keyword evidence="10" id="KW-1185">Reference proteome</keyword>
<evidence type="ECO:0000313" key="10">
    <source>
        <dbReference type="Proteomes" id="UP000294257"/>
    </source>
</evidence>
<keyword evidence="5 6" id="KW-0464">Manganese</keyword>
<keyword evidence="2 6" id="KW-0479">Metal-binding</keyword>
<dbReference type="Gene3D" id="3.40.50.970">
    <property type="match status" value="2"/>
</dbReference>
<evidence type="ECO:0000256" key="2">
    <source>
        <dbReference type="ARBA" id="ARBA00022723"/>
    </source>
</evidence>